<gene>
    <name evidence="3" type="ORF">CSOL1703_00012856</name>
</gene>
<evidence type="ECO:0000313" key="3">
    <source>
        <dbReference type="EMBL" id="CAH0046622.1"/>
    </source>
</evidence>
<keyword evidence="4" id="KW-1185">Reference proteome</keyword>
<name>A0A9N9Z039_9HYPO</name>
<accession>A0A9N9Z039</accession>
<organism evidence="3 4">
    <name type="scientific">Clonostachys solani</name>
    <dbReference type="NCBI Taxonomy" id="160281"/>
    <lineage>
        <taxon>Eukaryota</taxon>
        <taxon>Fungi</taxon>
        <taxon>Dikarya</taxon>
        <taxon>Ascomycota</taxon>
        <taxon>Pezizomycotina</taxon>
        <taxon>Sordariomycetes</taxon>
        <taxon>Hypocreomycetidae</taxon>
        <taxon>Hypocreales</taxon>
        <taxon>Bionectriaceae</taxon>
        <taxon>Clonostachys</taxon>
    </lineage>
</organism>
<feature type="region of interest" description="Disordered" evidence="2">
    <location>
        <begin position="183"/>
        <end position="206"/>
    </location>
</feature>
<feature type="compositionally biased region" description="Basic residues" evidence="2">
    <location>
        <begin position="20"/>
        <end position="33"/>
    </location>
</feature>
<dbReference type="AlphaFoldDB" id="A0A9N9Z039"/>
<feature type="compositionally biased region" description="Low complexity" evidence="2">
    <location>
        <begin position="54"/>
        <end position="65"/>
    </location>
</feature>
<dbReference type="Proteomes" id="UP000775872">
    <property type="component" value="Unassembled WGS sequence"/>
</dbReference>
<dbReference type="EMBL" id="CABFOC020000015">
    <property type="protein sequence ID" value="CAH0046622.1"/>
    <property type="molecule type" value="Genomic_DNA"/>
</dbReference>
<evidence type="ECO:0000256" key="1">
    <source>
        <dbReference type="SAM" id="Coils"/>
    </source>
</evidence>
<evidence type="ECO:0000256" key="2">
    <source>
        <dbReference type="SAM" id="MobiDB-lite"/>
    </source>
</evidence>
<protein>
    <submittedName>
        <fullName evidence="3">Uncharacterized protein</fullName>
    </submittedName>
</protein>
<sequence>MAKRKSGLLQAFAKVLGQKPPKKSRKKPHKKPKPASDTEEGESPDEASAKSKGKAPAKAEAGEPSTAPPPPKPKQKSEKEKKMDALKAKKKDLKSQLETTEGKIRQTEKQYCDNEMKFINWWQKRTDIGTQAASELAQLRMDAYNERKDQLLTEIDRLEREGDKLWKKIGHAKVDIRMEMYESSDSSGFSDSSNSSSDFSDSSDSS</sequence>
<feature type="compositionally biased region" description="Basic and acidic residues" evidence="2">
    <location>
        <begin position="75"/>
        <end position="87"/>
    </location>
</feature>
<feature type="coiled-coil region" evidence="1">
    <location>
        <begin position="134"/>
        <end position="161"/>
    </location>
</feature>
<dbReference type="OrthoDB" id="5152163at2759"/>
<reference evidence="3 4" key="2">
    <citation type="submission" date="2021-10" db="EMBL/GenBank/DDBJ databases">
        <authorList>
            <person name="Piombo E."/>
        </authorList>
    </citation>
    <scope>NUCLEOTIDE SEQUENCE [LARGE SCALE GENOMIC DNA]</scope>
</reference>
<evidence type="ECO:0000313" key="4">
    <source>
        <dbReference type="Proteomes" id="UP000775872"/>
    </source>
</evidence>
<feature type="region of interest" description="Disordered" evidence="2">
    <location>
        <begin position="1"/>
        <end position="105"/>
    </location>
</feature>
<reference evidence="4" key="1">
    <citation type="submission" date="2019-06" db="EMBL/GenBank/DDBJ databases">
        <authorList>
            <person name="Broberg M."/>
        </authorList>
    </citation>
    <scope>NUCLEOTIDE SEQUENCE [LARGE SCALE GENOMIC DNA]</scope>
</reference>
<keyword evidence="1" id="KW-0175">Coiled coil</keyword>
<proteinExistence type="predicted"/>
<comment type="caution">
    <text evidence="3">The sequence shown here is derived from an EMBL/GenBank/DDBJ whole genome shotgun (WGS) entry which is preliminary data.</text>
</comment>